<proteinExistence type="predicted"/>
<evidence type="ECO:0000313" key="2">
    <source>
        <dbReference type="EMBL" id="MBX52848.1"/>
    </source>
</evidence>
<organism evidence="2">
    <name type="scientific">Rhizophora mucronata</name>
    <name type="common">Asiatic mangrove</name>
    <dbReference type="NCBI Taxonomy" id="61149"/>
    <lineage>
        <taxon>Eukaryota</taxon>
        <taxon>Viridiplantae</taxon>
        <taxon>Streptophyta</taxon>
        <taxon>Embryophyta</taxon>
        <taxon>Tracheophyta</taxon>
        <taxon>Spermatophyta</taxon>
        <taxon>Magnoliopsida</taxon>
        <taxon>eudicotyledons</taxon>
        <taxon>Gunneridae</taxon>
        <taxon>Pentapetalae</taxon>
        <taxon>rosids</taxon>
        <taxon>fabids</taxon>
        <taxon>Malpighiales</taxon>
        <taxon>Rhizophoraceae</taxon>
        <taxon>Rhizophora</taxon>
    </lineage>
</organism>
<accession>A0A2P2PDM8</accession>
<reference evidence="2" key="1">
    <citation type="submission" date="2018-02" db="EMBL/GenBank/DDBJ databases">
        <title>Rhizophora mucronata_Transcriptome.</title>
        <authorList>
            <person name="Meera S.P."/>
            <person name="Sreeshan A."/>
            <person name="Augustine A."/>
        </authorList>
    </citation>
    <scope>NUCLEOTIDE SEQUENCE</scope>
    <source>
        <tissue evidence="2">Leaf</tissue>
    </source>
</reference>
<dbReference type="AlphaFoldDB" id="A0A2P2PDM8"/>
<dbReference type="EMBL" id="GGEC01072364">
    <property type="protein sequence ID" value="MBX52848.1"/>
    <property type="molecule type" value="Transcribed_RNA"/>
</dbReference>
<feature type="compositionally biased region" description="Polar residues" evidence="1">
    <location>
        <begin position="1"/>
        <end position="18"/>
    </location>
</feature>
<protein>
    <submittedName>
        <fullName evidence="2">Uncharacterized protein</fullName>
    </submittedName>
</protein>
<evidence type="ECO:0000256" key="1">
    <source>
        <dbReference type="SAM" id="MobiDB-lite"/>
    </source>
</evidence>
<name>A0A2P2PDM8_RHIMU</name>
<sequence length="29" mass="3321">MSKSSPVKHSVDTENAQAHPQGRPYWLRI</sequence>
<feature type="region of interest" description="Disordered" evidence="1">
    <location>
        <begin position="1"/>
        <end position="29"/>
    </location>
</feature>